<feature type="compositionally biased region" description="Polar residues" evidence="2">
    <location>
        <begin position="1"/>
        <end position="16"/>
    </location>
</feature>
<evidence type="ECO:0000313" key="4">
    <source>
        <dbReference type="Proteomes" id="UP000736672"/>
    </source>
</evidence>
<name>A0A9P9RCZ6_FUSSL</name>
<accession>A0A9P9RCZ6</accession>
<feature type="compositionally biased region" description="Polar residues" evidence="2">
    <location>
        <begin position="339"/>
        <end position="355"/>
    </location>
</feature>
<evidence type="ECO:0000256" key="2">
    <source>
        <dbReference type="SAM" id="MobiDB-lite"/>
    </source>
</evidence>
<dbReference type="AlphaFoldDB" id="A0A9P9RCZ6"/>
<dbReference type="InterPro" id="IPR053175">
    <property type="entry name" value="DHMBA_Reg_Transcription_Factor"/>
</dbReference>
<evidence type="ECO:0000256" key="1">
    <source>
        <dbReference type="ARBA" id="ARBA00023242"/>
    </source>
</evidence>
<feature type="compositionally biased region" description="Low complexity" evidence="2">
    <location>
        <begin position="77"/>
        <end position="117"/>
    </location>
</feature>
<reference evidence="3" key="1">
    <citation type="journal article" date="2021" name="Nat. Commun.">
        <title>Genetic determinants of endophytism in the Arabidopsis root mycobiome.</title>
        <authorList>
            <person name="Mesny F."/>
            <person name="Miyauchi S."/>
            <person name="Thiergart T."/>
            <person name="Pickel B."/>
            <person name="Atanasova L."/>
            <person name="Karlsson M."/>
            <person name="Huettel B."/>
            <person name="Barry K.W."/>
            <person name="Haridas S."/>
            <person name="Chen C."/>
            <person name="Bauer D."/>
            <person name="Andreopoulos W."/>
            <person name="Pangilinan J."/>
            <person name="LaButti K."/>
            <person name="Riley R."/>
            <person name="Lipzen A."/>
            <person name="Clum A."/>
            <person name="Drula E."/>
            <person name="Henrissat B."/>
            <person name="Kohler A."/>
            <person name="Grigoriev I.V."/>
            <person name="Martin F.M."/>
            <person name="Hacquard S."/>
        </authorList>
    </citation>
    <scope>NUCLEOTIDE SEQUENCE</scope>
    <source>
        <strain evidence="3">FSSC 5 MPI-SDFR-AT-0091</strain>
    </source>
</reference>
<sequence>MAQEVQGQSHGDSPSNPLVSAPTSTSPSLAPIAASAAPPTYAASSATAAQTAAADTTLPSIAVAIAGTSSSTPSDNPTASTASAALPSAPVPAADPDFPAASSAPASAAAVSAAPSAVPQQNGDSRASEGASTPSSNPEMSNQHPGAPHGQPVSYPGPSTPYATTVGATTAQYASYPAVTSQQPVDAYRPNPMPVGSNIMSLPSMRTIDPVPQQPGPSVTNPQGMQMSMPMAPVSGGLPFYGHHGMPMAAGYGIPSDPMSRYALPHDPRLLGHRGPKKRPWSMFLPPSRASLCPRQCAPQARPGYKLTSQCDETHPTCNNCKKSKRECLGYDPIFRQQPGGQSSSNIQPAPSSQRTPPAIPSSVPSTIPSSIATNPGLPARATNSYGSQPSMLPSSYATAHATTASPNPSITSLSYESSLSTVASPPIKSESGYEYSSAIDPALQSLASSSAQDGSRPVDQKPLDNNLHLRAKKMKIDEIIDLLGAAPPTQQTAQTEEVLNEVTKVYHEMYAPGLSSFFETGWYYFAESGKMSFPRDPRLMDLMASFLNILEAVRANDHAQMAYSGILETRIVWELARTSYQSPDQAPPMGAMALPRDGDANEAKNRVKVVEALLCGDYLLANPLCPPLQDVDPHRTRQFDFWYNLAEFVRIRENPTLQPAVKARDDVLTRMRYLLDGRENRDVLYSIAVVRELSPHFDPSYGNTIPAHLDESDPKNRLAVASKFILDESQVTGGTTNVVRRFSDIAYRSFVNPGVNVTRRT</sequence>
<feature type="region of interest" description="Disordered" evidence="2">
    <location>
        <begin position="67"/>
        <end position="161"/>
    </location>
</feature>
<keyword evidence="1" id="KW-0539">Nucleus</keyword>
<dbReference type="GO" id="GO:0008270">
    <property type="term" value="F:zinc ion binding"/>
    <property type="evidence" value="ECO:0007669"/>
    <property type="project" value="InterPro"/>
</dbReference>
<feature type="compositionally biased region" description="Low complexity" evidence="2">
    <location>
        <begin position="395"/>
        <end position="408"/>
    </location>
</feature>
<dbReference type="GO" id="GO:0000981">
    <property type="term" value="F:DNA-binding transcription factor activity, RNA polymerase II-specific"/>
    <property type="evidence" value="ECO:0007669"/>
    <property type="project" value="InterPro"/>
</dbReference>
<feature type="compositionally biased region" description="Polar residues" evidence="2">
    <location>
        <begin position="67"/>
        <end position="76"/>
    </location>
</feature>
<feature type="region of interest" description="Disordered" evidence="2">
    <location>
        <begin position="333"/>
        <end position="408"/>
    </location>
</feature>
<dbReference type="InterPro" id="IPR001138">
    <property type="entry name" value="Zn2Cys6_DnaBD"/>
</dbReference>
<evidence type="ECO:0008006" key="5">
    <source>
        <dbReference type="Google" id="ProtNLM"/>
    </source>
</evidence>
<feature type="region of interest" description="Disordered" evidence="2">
    <location>
        <begin position="1"/>
        <end position="53"/>
    </location>
</feature>
<feature type="compositionally biased region" description="Polar residues" evidence="2">
    <location>
        <begin position="118"/>
        <end position="144"/>
    </location>
</feature>
<feature type="compositionally biased region" description="Low complexity" evidence="2">
    <location>
        <begin position="361"/>
        <end position="374"/>
    </location>
</feature>
<dbReference type="PANTHER" id="PTHR38791">
    <property type="entry name" value="ZN(II)2CYS6 TRANSCRIPTION FACTOR (EUROFUNG)-RELATED-RELATED"/>
    <property type="match status" value="1"/>
</dbReference>
<organism evidence="3 4">
    <name type="scientific">Fusarium solani</name>
    <name type="common">Filamentous fungus</name>
    <dbReference type="NCBI Taxonomy" id="169388"/>
    <lineage>
        <taxon>Eukaryota</taxon>
        <taxon>Fungi</taxon>
        <taxon>Dikarya</taxon>
        <taxon>Ascomycota</taxon>
        <taxon>Pezizomycotina</taxon>
        <taxon>Sordariomycetes</taxon>
        <taxon>Hypocreomycetidae</taxon>
        <taxon>Hypocreales</taxon>
        <taxon>Nectriaceae</taxon>
        <taxon>Fusarium</taxon>
        <taxon>Fusarium solani species complex</taxon>
    </lineage>
</organism>
<dbReference type="Proteomes" id="UP000736672">
    <property type="component" value="Unassembled WGS sequence"/>
</dbReference>
<keyword evidence="4" id="KW-1185">Reference proteome</keyword>
<proteinExistence type="predicted"/>
<evidence type="ECO:0000313" key="3">
    <source>
        <dbReference type="EMBL" id="KAH7273953.1"/>
    </source>
</evidence>
<protein>
    <recommendedName>
        <fullName evidence="5">Negative acting factor</fullName>
    </recommendedName>
</protein>
<gene>
    <name evidence="3" type="ORF">B0J15DRAFT_459026</name>
</gene>
<dbReference type="PANTHER" id="PTHR38791:SF13">
    <property type="entry name" value="ZN(2)-C6 FUNGAL-TYPE DOMAIN-CONTAINING PROTEIN"/>
    <property type="match status" value="1"/>
</dbReference>
<feature type="compositionally biased region" description="Low complexity" evidence="2">
    <location>
        <begin position="17"/>
        <end position="53"/>
    </location>
</feature>
<comment type="caution">
    <text evidence="3">The sequence shown here is derived from an EMBL/GenBank/DDBJ whole genome shotgun (WGS) entry which is preliminary data.</text>
</comment>
<dbReference type="OrthoDB" id="5375558at2759"/>
<dbReference type="EMBL" id="JAGTJS010000002">
    <property type="protein sequence ID" value="KAH7273953.1"/>
    <property type="molecule type" value="Genomic_DNA"/>
</dbReference>
<dbReference type="CDD" id="cd00067">
    <property type="entry name" value="GAL4"/>
    <property type="match status" value="1"/>
</dbReference>
<feature type="compositionally biased region" description="Polar residues" evidence="2">
    <location>
        <begin position="382"/>
        <end position="394"/>
    </location>
</feature>